<keyword evidence="1" id="KW-0812">Transmembrane</keyword>
<keyword evidence="1" id="KW-1133">Transmembrane helix</keyword>
<gene>
    <name evidence="3" type="ORF">BECKLPF1236B_GA0070989_14331</name>
</gene>
<dbReference type="NCBIfam" id="NF033542">
    <property type="entry name" value="transpos_IS110"/>
    <property type="match status" value="1"/>
</dbReference>
<keyword evidence="1" id="KW-0472">Membrane</keyword>
<feature type="domain" description="Transposase IS116/IS110/IS902 C-terminal" evidence="2">
    <location>
        <begin position="126"/>
        <end position="211"/>
    </location>
</feature>
<protein>
    <submittedName>
        <fullName evidence="3">Transposase</fullName>
    </submittedName>
</protein>
<dbReference type="PANTHER" id="PTHR33055">
    <property type="entry name" value="TRANSPOSASE FOR INSERTION SEQUENCE ELEMENT IS1111A"/>
    <property type="match status" value="1"/>
</dbReference>
<dbReference type="PANTHER" id="PTHR33055:SF15">
    <property type="entry name" value="TRANSPOSASE-RELATED"/>
    <property type="match status" value="1"/>
</dbReference>
<evidence type="ECO:0000256" key="1">
    <source>
        <dbReference type="SAM" id="Phobius"/>
    </source>
</evidence>
<feature type="transmembrane region" description="Helical" evidence="1">
    <location>
        <begin position="12"/>
        <end position="29"/>
    </location>
</feature>
<dbReference type="GO" id="GO:0006313">
    <property type="term" value="P:DNA transposition"/>
    <property type="evidence" value="ECO:0007669"/>
    <property type="project" value="InterPro"/>
</dbReference>
<reference evidence="3" key="1">
    <citation type="submission" date="2019-02" db="EMBL/GenBank/DDBJ databases">
        <authorList>
            <person name="Gruber-Vodicka R. H."/>
            <person name="Seah K. B. B."/>
        </authorList>
    </citation>
    <scope>NUCLEOTIDE SEQUENCE</scope>
    <source>
        <strain evidence="3">BECK_S313</strain>
    </source>
</reference>
<organism evidence="3">
    <name type="scientific">Candidatus Kentrum sp. LPFa</name>
    <dbReference type="NCBI Taxonomy" id="2126335"/>
    <lineage>
        <taxon>Bacteria</taxon>
        <taxon>Pseudomonadati</taxon>
        <taxon>Pseudomonadota</taxon>
        <taxon>Gammaproteobacteria</taxon>
        <taxon>Candidatus Kentrum</taxon>
    </lineage>
</organism>
<dbReference type="Pfam" id="PF02371">
    <property type="entry name" value="Transposase_20"/>
    <property type="match status" value="1"/>
</dbReference>
<proteinExistence type="predicted"/>
<dbReference type="GO" id="GO:0003677">
    <property type="term" value="F:DNA binding"/>
    <property type="evidence" value="ECO:0007669"/>
    <property type="project" value="InterPro"/>
</dbReference>
<sequence>MKYTNDDSDARWLAQLLNLGILPVGYIYPKEQRAIRDLLRKRGQLVRQRTANLLSVQNIITRNRSQSYSANDVKKLTPELVEQLLPDQNISLAVESNLMVMKTLSEAITQIEKMVKTQVRPYPEYQCLINVSGIGTILGMTITLETGNIKRFGKAGEYASYCRCVGSKRISNGKTKGQGNTKNGNKYLAWAYMEAANFAVRYNPHIKRYYQRKRAKTNGRIAIKTVAHKLARACFYILRDGTEFDVQKAFT</sequence>
<dbReference type="InterPro" id="IPR047650">
    <property type="entry name" value="Transpos_IS110"/>
</dbReference>
<evidence type="ECO:0000259" key="2">
    <source>
        <dbReference type="Pfam" id="PF02371"/>
    </source>
</evidence>
<dbReference type="GO" id="GO:0004803">
    <property type="term" value="F:transposase activity"/>
    <property type="evidence" value="ECO:0007669"/>
    <property type="project" value="InterPro"/>
</dbReference>
<dbReference type="EMBL" id="CAADFK010000433">
    <property type="protein sequence ID" value="VFK24816.1"/>
    <property type="molecule type" value="Genomic_DNA"/>
</dbReference>
<evidence type="ECO:0000313" key="3">
    <source>
        <dbReference type="EMBL" id="VFK24816.1"/>
    </source>
</evidence>
<dbReference type="InterPro" id="IPR003346">
    <property type="entry name" value="Transposase_20"/>
</dbReference>
<accession>A0A450X6B2</accession>
<name>A0A450X6B2_9GAMM</name>
<dbReference type="AlphaFoldDB" id="A0A450X6B2"/>